<reference evidence="2" key="1">
    <citation type="journal article" date="2023" name="Mol. Phylogenet. Evol.">
        <title>Genome-scale phylogeny and comparative genomics of the fungal order Sordariales.</title>
        <authorList>
            <person name="Hensen N."/>
            <person name="Bonometti L."/>
            <person name="Westerberg I."/>
            <person name="Brannstrom I.O."/>
            <person name="Guillou S."/>
            <person name="Cros-Aarteil S."/>
            <person name="Calhoun S."/>
            <person name="Haridas S."/>
            <person name="Kuo A."/>
            <person name="Mondo S."/>
            <person name="Pangilinan J."/>
            <person name="Riley R."/>
            <person name="LaButti K."/>
            <person name="Andreopoulos B."/>
            <person name="Lipzen A."/>
            <person name="Chen C."/>
            <person name="Yan M."/>
            <person name="Daum C."/>
            <person name="Ng V."/>
            <person name="Clum A."/>
            <person name="Steindorff A."/>
            <person name="Ohm R.A."/>
            <person name="Martin F."/>
            <person name="Silar P."/>
            <person name="Natvig D.O."/>
            <person name="Lalanne C."/>
            <person name="Gautier V."/>
            <person name="Ament-Velasquez S.L."/>
            <person name="Kruys A."/>
            <person name="Hutchinson M.I."/>
            <person name="Powell A.J."/>
            <person name="Barry K."/>
            <person name="Miller A.N."/>
            <person name="Grigoriev I.V."/>
            <person name="Debuchy R."/>
            <person name="Gladieux P."/>
            <person name="Hiltunen Thoren M."/>
            <person name="Johannesson H."/>
        </authorList>
    </citation>
    <scope>NUCLEOTIDE SEQUENCE [LARGE SCALE GENOMIC DNA]</scope>
    <source>
        <strain evidence="2">CBS 284.82</strain>
    </source>
</reference>
<evidence type="ECO:0008006" key="3">
    <source>
        <dbReference type="Google" id="ProtNLM"/>
    </source>
</evidence>
<dbReference type="Proteomes" id="UP001303115">
    <property type="component" value="Unassembled WGS sequence"/>
</dbReference>
<evidence type="ECO:0000313" key="1">
    <source>
        <dbReference type="EMBL" id="KAK4040451.1"/>
    </source>
</evidence>
<organism evidence="1 2">
    <name type="scientific">Parachaetomium inaequale</name>
    <dbReference type="NCBI Taxonomy" id="2588326"/>
    <lineage>
        <taxon>Eukaryota</taxon>
        <taxon>Fungi</taxon>
        <taxon>Dikarya</taxon>
        <taxon>Ascomycota</taxon>
        <taxon>Pezizomycotina</taxon>
        <taxon>Sordariomycetes</taxon>
        <taxon>Sordariomycetidae</taxon>
        <taxon>Sordariales</taxon>
        <taxon>Chaetomiaceae</taxon>
        <taxon>Parachaetomium</taxon>
    </lineage>
</organism>
<dbReference type="SUPFAM" id="SSF52540">
    <property type="entry name" value="P-loop containing nucleoside triphosphate hydrolases"/>
    <property type="match status" value="1"/>
</dbReference>
<comment type="caution">
    <text evidence="1">The sequence shown here is derived from an EMBL/GenBank/DDBJ whole genome shotgun (WGS) entry which is preliminary data.</text>
</comment>
<protein>
    <recommendedName>
        <fullName evidence="3">Sulfotransferase domain-containing protein</fullName>
    </recommendedName>
</protein>
<evidence type="ECO:0000313" key="2">
    <source>
        <dbReference type="Proteomes" id="UP001303115"/>
    </source>
</evidence>
<dbReference type="EMBL" id="MU854377">
    <property type="protein sequence ID" value="KAK4040451.1"/>
    <property type="molecule type" value="Genomic_DNA"/>
</dbReference>
<proteinExistence type="predicted"/>
<dbReference type="PANTHER" id="PTHR48419:SF1">
    <property type="entry name" value="SULFOTRANSFERASE DOMAIN-CONTAINING PROTEIN"/>
    <property type="match status" value="1"/>
</dbReference>
<sequence>MTEDIAPTQSRRIWLITSPRTASNMLVKILNLEAQGVRPAYHGGYFFLLAGLERWCVHSIKAMNEWTEEEHKVVAEGQQKAFDALQDYVSAAEKEGQRVFVKEHAIMLNDPYFEAEYTYGAAAVAGRHPDPLIARGVDTPTRSALNLTSLPDEFLKTWSPTFLIRHPAMMFPSLYRTCLAEIVVNGRQPRPGKEPLPAETTMRWHKTLYDFYRAHFGADSAWPVVLDADDIMTQPALVAKYAGLAGLDPAKLVFEWDRVPEDKLKQMTQDQQVMLGSILASSKVDVSKVAGDIDIAAEAVKWRAEFGEEGGANLERWVREAMPDYLAMHSRRLRLD</sequence>
<dbReference type="InterPro" id="IPR053226">
    <property type="entry name" value="Pyrrolopyrazine_biosynth_F"/>
</dbReference>
<name>A0AAN6PGI6_9PEZI</name>
<dbReference type="AlphaFoldDB" id="A0AAN6PGI6"/>
<dbReference type="InterPro" id="IPR027417">
    <property type="entry name" value="P-loop_NTPase"/>
</dbReference>
<accession>A0AAN6PGI6</accession>
<keyword evidence="2" id="KW-1185">Reference proteome</keyword>
<dbReference type="PANTHER" id="PTHR48419">
    <property type="entry name" value="SULFOTRANSFERASE DOMAIN-CONTAINING PROTEIN"/>
    <property type="match status" value="1"/>
</dbReference>
<gene>
    <name evidence="1" type="ORF">C8A01DRAFT_35591</name>
</gene>